<accession>A0AAV7XZ64</accession>
<proteinExistence type="predicted"/>
<dbReference type="PROSITE" id="PS50097">
    <property type="entry name" value="BTB"/>
    <property type="match status" value="1"/>
</dbReference>
<feature type="domain" description="BTB" evidence="1">
    <location>
        <begin position="8"/>
        <end position="64"/>
    </location>
</feature>
<dbReference type="PANTHER" id="PTHR24413">
    <property type="entry name" value="SPECKLE-TYPE POZ PROTEIN"/>
    <property type="match status" value="1"/>
</dbReference>
<dbReference type="AlphaFoldDB" id="A0AAV7XZ64"/>
<name>A0AAV7XZ64_9NEOP</name>
<evidence type="ECO:0000313" key="2">
    <source>
        <dbReference type="EMBL" id="KAJ1528937.1"/>
    </source>
</evidence>
<protein>
    <recommendedName>
        <fullName evidence="1">BTB domain-containing protein</fullName>
    </recommendedName>
</protein>
<keyword evidence="3" id="KW-1185">Reference proteome</keyword>
<gene>
    <name evidence="2" type="ORF">ONE63_007306</name>
</gene>
<organism evidence="2 3">
    <name type="scientific">Megalurothrips usitatus</name>
    <name type="common">bean blossom thrips</name>
    <dbReference type="NCBI Taxonomy" id="439358"/>
    <lineage>
        <taxon>Eukaryota</taxon>
        <taxon>Metazoa</taxon>
        <taxon>Ecdysozoa</taxon>
        <taxon>Arthropoda</taxon>
        <taxon>Hexapoda</taxon>
        <taxon>Insecta</taxon>
        <taxon>Pterygota</taxon>
        <taxon>Neoptera</taxon>
        <taxon>Paraneoptera</taxon>
        <taxon>Thysanoptera</taxon>
        <taxon>Terebrantia</taxon>
        <taxon>Thripoidea</taxon>
        <taxon>Thripidae</taxon>
        <taxon>Megalurothrips</taxon>
    </lineage>
</organism>
<dbReference type="InterPro" id="IPR011333">
    <property type="entry name" value="SKP1/BTB/POZ_sf"/>
</dbReference>
<sequence>MLESGKFSDVTLCVEGEELPAHKAVLAARSAVFETMFETECLETRSGKVHFEDISLDVFKQLLR</sequence>
<evidence type="ECO:0000313" key="3">
    <source>
        <dbReference type="Proteomes" id="UP001075354"/>
    </source>
</evidence>
<dbReference type="CDD" id="cd18186">
    <property type="entry name" value="BTB_POZ_ZBTB_KLHL-like"/>
    <property type="match status" value="1"/>
</dbReference>
<reference evidence="2" key="1">
    <citation type="submission" date="2022-12" db="EMBL/GenBank/DDBJ databases">
        <title>Chromosome-level genome assembly of the bean flower thrips Megalurothrips usitatus.</title>
        <authorList>
            <person name="Ma L."/>
            <person name="Liu Q."/>
            <person name="Li H."/>
            <person name="Cai W."/>
        </authorList>
    </citation>
    <scope>NUCLEOTIDE SEQUENCE</scope>
    <source>
        <strain evidence="2">Cailab_2022a</strain>
    </source>
</reference>
<evidence type="ECO:0000259" key="1">
    <source>
        <dbReference type="PROSITE" id="PS50097"/>
    </source>
</evidence>
<dbReference type="SUPFAM" id="SSF54695">
    <property type="entry name" value="POZ domain"/>
    <property type="match status" value="1"/>
</dbReference>
<dbReference type="Pfam" id="PF00651">
    <property type="entry name" value="BTB"/>
    <property type="match status" value="1"/>
</dbReference>
<dbReference type="InterPro" id="IPR000210">
    <property type="entry name" value="BTB/POZ_dom"/>
</dbReference>
<dbReference type="Gene3D" id="3.30.710.10">
    <property type="entry name" value="Potassium Channel Kv1.1, Chain A"/>
    <property type="match status" value="1"/>
</dbReference>
<comment type="caution">
    <text evidence="2">The sequence shown here is derived from an EMBL/GenBank/DDBJ whole genome shotgun (WGS) entry which is preliminary data.</text>
</comment>
<dbReference type="Proteomes" id="UP001075354">
    <property type="component" value="Chromosome 4"/>
</dbReference>
<dbReference type="EMBL" id="JAPTSV010000004">
    <property type="protein sequence ID" value="KAJ1528937.1"/>
    <property type="molecule type" value="Genomic_DNA"/>
</dbReference>